<dbReference type="EMBL" id="PVXP01000111">
    <property type="protein sequence ID" value="PRR79118.1"/>
    <property type="molecule type" value="Genomic_DNA"/>
</dbReference>
<reference evidence="2 3" key="1">
    <citation type="submission" date="2018-03" db="EMBL/GenBank/DDBJ databases">
        <title>Genome sequence of Clostridium luticellarii DSM 29923.</title>
        <authorList>
            <person name="Poehlein A."/>
            <person name="Daniel R."/>
        </authorList>
    </citation>
    <scope>NUCLEOTIDE SEQUENCE [LARGE SCALE GENOMIC DNA]</scope>
    <source>
        <strain evidence="2 3">DSM 29923</strain>
    </source>
</reference>
<name>A0A2T0B5F0_9CLOT</name>
<feature type="transmembrane region" description="Helical" evidence="1">
    <location>
        <begin position="52"/>
        <end position="70"/>
    </location>
</feature>
<dbReference type="Proteomes" id="UP000237798">
    <property type="component" value="Unassembled WGS sequence"/>
</dbReference>
<evidence type="ECO:0000313" key="2">
    <source>
        <dbReference type="EMBL" id="PRR79118.1"/>
    </source>
</evidence>
<keyword evidence="1" id="KW-0472">Membrane</keyword>
<keyword evidence="1" id="KW-0812">Transmembrane</keyword>
<organism evidence="2 3">
    <name type="scientific">Clostridium luticellarii</name>
    <dbReference type="NCBI Taxonomy" id="1691940"/>
    <lineage>
        <taxon>Bacteria</taxon>
        <taxon>Bacillati</taxon>
        <taxon>Bacillota</taxon>
        <taxon>Clostridia</taxon>
        <taxon>Eubacteriales</taxon>
        <taxon>Clostridiaceae</taxon>
        <taxon>Clostridium</taxon>
    </lineage>
</organism>
<evidence type="ECO:0000256" key="1">
    <source>
        <dbReference type="SAM" id="Phobius"/>
    </source>
</evidence>
<protein>
    <submittedName>
        <fullName evidence="2">Uncharacterized protein</fullName>
    </submittedName>
</protein>
<comment type="caution">
    <text evidence="2">The sequence shown here is derived from an EMBL/GenBank/DDBJ whole genome shotgun (WGS) entry which is preliminary data.</text>
</comment>
<keyword evidence="1" id="KW-1133">Transmembrane helix</keyword>
<dbReference type="OrthoDB" id="1998645at2"/>
<proteinExistence type="predicted"/>
<keyword evidence="3" id="KW-1185">Reference proteome</keyword>
<evidence type="ECO:0000313" key="3">
    <source>
        <dbReference type="Proteomes" id="UP000237798"/>
    </source>
</evidence>
<dbReference type="AlphaFoldDB" id="A0A2T0B5F0"/>
<accession>A0A2T0B5F0</accession>
<gene>
    <name evidence="2" type="ORF">CLLU_35650</name>
</gene>
<dbReference type="RefSeq" id="WP_106011100.1">
    <property type="nucleotide sequence ID" value="NZ_JALCQA010000044.1"/>
</dbReference>
<sequence>MNKYNWNNAFPDTPESFKNKVSAALNSLPDKKENDKMGNGKIYKKGSIKKKIIVGLVATMVIGTTVFAAGKVSSIISSSSSTPTYTTIPTAGQVKKDLKFNPKLVNKFGNGYTFVNGVIVNNKGTDDKGNFAGKTKSLDFTYAKGNDELSLYMENGRLGERSKGETAIANYNGIDLYYYSYTSKFVPADYKMTEQDKKDKLSGKYVFSYGSDSDKEKISQVQYLNWMQGGISYSFLGSDSNVSKDELVKMAQQVINTK</sequence>